<evidence type="ECO:0000313" key="4">
    <source>
        <dbReference type="Proteomes" id="UP001183615"/>
    </source>
</evidence>
<dbReference type="EMBL" id="JAVREV010000018">
    <property type="protein sequence ID" value="MDT0446266.1"/>
    <property type="molecule type" value="Genomic_DNA"/>
</dbReference>
<evidence type="ECO:0000313" key="3">
    <source>
        <dbReference type="EMBL" id="MDT0446266.1"/>
    </source>
</evidence>
<dbReference type="PANTHER" id="PTHR34876">
    <property type="match status" value="1"/>
</dbReference>
<evidence type="ECO:0000256" key="2">
    <source>
        <dbReference type="SAM" id="MobiDB-lite"/>
    </source>
</evidence>
<dbReference type="InterPro" id="IPR036434">
    <property type="entry name" value="Beta_cellobiohydrolase_sf"/>
</dbReference>
<dbReference type="InterPro" id="IPR016288">
    <property type="entry name" value="Beta_cellobiohydrolase"/>
</dbReference>
<dbReference type="PIRSF" id="PIRSF001100">
    <property type="entry name" value="Beta_cellobiohydrolase"/>
    <property type="match status" value="1"/>
</dbReference>
<gene>
    <name evidence="3" type="ORF">RM779_27265</name>
</gene>
<organism evidence="3 4">
    <name type="scientific">Streptomyces johnsoniae</name>
    <dbReference type="NCBI Taxonomy" id="3075532"/>
    <lineage>
        <taxon>Bacteria</taxon>
        <taxon>Bacillati</taxon>
        <taxon>Actinomycetota</taxon>
        <taxon>Actinomycetes</taxon>
        <taxon>Kitasatosporales</taxon>
        <taxon>Streptomycetaceae</taxon>
        <taxon>Streptomyces</taxon>
    </lineage>
</organism>
<dbReference type="Proteomes" id="UP001183615">
    <property type="component" value="Unassembled WGS sequence"/>
</dbReference>
<keyword evidence="4" id="KW-1185">Reference proteome</keyword>
<proteinExistence type="inferred from homology"/>
<keyword evidence="1" id="KW-0136">Cellulose degradation</keyword>
<sequence length="469" mass="50759">MITRSAPDAGAASPARRAWCRRRALVAVASACATVAGLLATGPANAAPPVPTARGDNPYEGATVYVNPEWSANAVTVPGGAAVADQPTAIWLDSLATLHGPGAHTGRTMKLADHLDAARAQGADLVQLVLNNLPGRSCAREAGQGELAPGELDRYQREYVDTIVDIISDPAYAELRIVTVIEPDSLPNLVLHTGDRHDATWLCQQVLESGDYVRGVGYALAQLGELPNVYNYLDAGHHGRIGWDEDFMAVTDLMWRAANTEGARSADVHGFAVNVANYSVLREEYFTVDDVINDQPVLQSRWVDWNSYVDELPFAEAVRKRFVRLGFDWDVGMLIDTSRNGWGGPERPTGPPDPDEQWSGVDDYVDSNRIDRRNSAAHWCNQTGAGLGERPAASPEPGVDAYAWIKPPGESDGSPEELPDAGGRQPDAMCDLYDDWDFEETGALPGGGLFGDWFPEHFEQLLANAHPPL</sequence>
<dbReference type="RefSeq" id="WP_311620423.1">
    <property type="nucleotide sequence ID" value="NZ_JAVREV010000018.1"/>
</dbReference>
<dbReference type="GO" id="GO:0016787">
    <property type="term" value="F:hydrolase activity"/>
    <property type="evidence" value="ECO:0007669"/>
    <property type="project" value="UniProtKB-KW"/>
</dbReference>
<feature type="region of interest" description="Disordered" evidence="2">
    <location>
        <begin position="406"/>
        <end position="428"/>
    </location>
</feature>
<dbReference type="EC" id="3.2.1.-" evidence="1"/>
<feature type="chain" id="PRO_5045011880" description="Glucanase" evidence="1">
    <location>
        <begin position="47"/>
        <end position="469"/>
    </location>
</feature>
<comment type="similarity">
    <text evidence="1">Belongs to the glycosyl hydrolase family 6.</text>
</comment>
<keyword evidence="1" id="KW-0732">Signal</keyword>
<dbReference type="PRINTS" id="PR00733">
    <property type="entry name" value="GLHYDRLASE6"/>
</dbReference>
<keyword evidence="1" id="KW-0326">Glycosidase</keyword>
<dbReference type="Gene3D" id="3.20.20.40">
    <property type="entry name" value="1, 4-beta cellobiohydrolase"/>
    <property type="match status" value="1"/>
</dbReference>
<accession>A0ABU2SC72</accession>
<feature type="region of interest" description="Disordered" evidence="2">
    <location>
        <begin position="338"/>
        <end position="361"/>
    </location>
</feature>
<name>A0ABU2SC72_9ACTN</name>
<feature type="signal peptide" evidence="1">
    <location>
        <begin position="1"/>
        <end position="46"/>
    </location>
</feature>
<reference evidence="4" key="1">
    <citation type="submission" date="2023-07" db="EMBL/GenBank/DDBJ databases">
        <title>30 novel species of actinomycetes from the DSMZ collection.</title>
        <authorList>
            <person name="Nouioui I."/>
        </authorList>
    </citation>
    <scope>NUCLEOTIDE SEQUENCE [LARGE SCALE GENOMIC DNA]</scope>
    <source>
        <strain evidence="4">DSM 41886</strain>
    </source>
</reference>
<dbReference type="PANTHER" id="PTHR34876:SF4">
    <property type="entry name" value="1,4-BETA-D-GLUCAN CELLOBIOHYDROLASE C-RELATED"/>
    <property type="match status" value="1"/>
</dbReference>
<keyword evidence="1" id="KW-0624">Polysaccharide degradation</keyword>
<dbReference type="Pfam" id="PF01341">
    <property type="entry name" value="Glyco_hydro_6"/>
    <property type="match status" value="1"/>
</dbReference>
<protein>
    <recommendedName>
        <fullName evidence="1">Glucanase</fullName>
        <ecNumber evidence="1">3.2.1.-</ecNumber>
    </recommendedName>
</protein>
<evidence type="ECO:0000256" key="1">
    <source>
        <dbReference type="RuleBase" id="RU361186"/>
    </source>
</evidence>
<dbReference type="SUPFAM" id="SSF51989">
    <property type="entry name" value="Glycosyl hydrolases family 6, cellulases"/>
    <property type="match status" value="1"/>
</dbReference>
<keyword evidence="1 3" id="KW-0378">Hydrolase</keyword>
<keyword evidence="1" id="KW-0119">Carbohydrate metabolism</keyword>
<comment type="caution">
    <text evidence="3">The sequence shown here is derived from an EMBL/GenBank/DDBJ whole genome shotgun (WGS) entry which is preliminary data.</text>
</comment>